<dbReference type="AlphaFoldDB" id="A0A6A6FC67"/>
<feature type="region of interest" description="Disordered" evidence="1">
    <location>
        <begin position="268"/>
        <end position="309"/>
    </location>
</feature>
<feature type="region of interest" description="Disordered" evidence="1">
    <location>
        <begin position="391"/>
        <end position="427"/>
    </location>
</feature>
<feature type="region of interest" description="Disordered" evidence="1">
    <location>
        <begin position="636"/>
        <end position="790"/>
    </location>
</feature>
<feature type="region of interest" description="Disordered" evidence="1">
    <location>
        <begin position="213"/>
        <end position="253"/>
    </location>
</feature>
<dbReference type="EMBL" id="ML992679">
    <property type="protein sequence ID" value="KAF2210898.1"/>
    <property type="molecule type" value="Genomic_DNA"/>
</dbReference>
<organism evidence="3 4">
    <name type="scientific">Cercospora zeae-maydis SCOH1-5</name>
    <dbReference type="NCBI Taxonomy" id="717836"/>
    <lineage>
        <taxon>Eukaryota</taxon>
        <taxon>Fungi</taxon>
        <taxon>Dikarya</taxon>
        <taxon>Ascomycota</taxon>
        <taxon>Pezizomycotina</taxon>
        <taxon>Dothideomycetes</taxon>
        <taxon>Dothideomycetidae</taxon>
        <taxon>Mycosphaerellales</taxon>
        <taxon>Mycosphaerellaceae</taxon>
        <taxon>Cercospora</taxon>
    </lineage>
</organism>
<feature type="transmembrane region" description="Helical" evidence="2">
    <location>
        <begin position="555"/>
        <end position="580"/>
    </location>
</feature>
<evidence type="ECO:0000313" key="4">
    <source>
        <dbReference type="Proteomes" id="UP000799539"/>
    </source>
</evidence>
<proteinExistence type="predicted"/>
<name>A0A6A6FC67_9PEZI</name>
<feature type="region of interest" description="Disordered" evidence="1">
    <location>
        <begin position="142"/>
        <end position="179"/>
    </location>
</feature>
<evidence type="ECO:0000313" key="3">
    <source>
        <dbReference type="EMBL" id="KAF2210898.1"/>
    </source>
</evidence>
<accession>A0A6A6FC67</accession>
<feature type="region of interest" description="Disordered" evidence="1">
    <location>
        <begin position="1"/>
        <end position="22"/>
    </location>
</feature>
<feature type="compositionally biased region" description="Polar residues" evidence="1">
    <location>
        <begin position="292"/>
        <end position="304"/>
    </location>
</feature>
<protein>
    <recommendedName>
        <fullName evidence="5">Mid2 domain-containing protein</fullName>
    </recommendedName>
</protein>
<feature type="region of interest" description="Disordered" evidence="1">
    <location>
        <begin position="591"/>
        <end position="612"/>
    </location>
</feature>
<reference evidence="3" key="1">
    <citation type="journal article" date="2020" name="Stud. Mycol.">
        <title>101 Dothideomycetes genomes: a test case for predicting lifestyles and emergence of pathogens.</title>
        <authorList>
            <person name="Haridas S."/>
            <person name="Albert R."/>
            <person name="Binder M."/>
            <person name="Bloem J."/>
            <person name="Labutti K."/>
            <person name="Salamov A."/>
            <person name="Andreopoulos B."/>
            <person name="Baker S."/>
            <person name="Barry K."/>
            <person name="Bills G."/>
            <person name="Bluhm B."/>
            <person name="Cannon C."/>
            <person name="Castanera R."/>
            <person name="Culley D."/>
            <person name="Daum C."/>
            <person name="Ezra D."/>
            <person name="Gonzalez J."/>
            <person name="Henrissat B."/>
            <person name="Kuo A."/>
            <person name="Liang C."/>
            <person name="Lipzen A."/>
            <person name="Lutzoni F."/>
            <person name="Magnuson J."/>
            <person name="Mondo S."/>
            <person name="Nolan M."/>
            <person name="Ohm R."/>
            <person name="Pangilinan J."/>
            <person name="Park H.-J."/>
            <person name="Ramirez L."/>
            <person name="Alfaro M."/>
            <person name="Sun H."/>
            <person name="Tritt A."/>
            <person name="Yoshinaga Y."/>
            <person name="Zwiers L.-H."/>
            <person name="Turgeon B."/>
            <person name="Goodwin S."/>
            <person name="Spatafora J."/>
            <person name="Crous P."/>
            <person name="Grigoriev I."/>
        </authorList>
    </citation>
    <scope>NUCLEOTIDE SEQUENCE</scope>
    <source>
        <strain evidence="3">SCOH1-5</strain>
    </source>
</reference>
<feature type="compositionally biased region" description="Polar residues" evidence="1">
    <location>
        <begin position="591"/>
        <end position="600"/>
    </location>
</feature>
<gene>
    <name evidence="3" type="ORF">CERZMDRAFT_118095</name>
</gene>
<keyword evidence="2" id="KW-0812">Transmembrane</keyword>
<keyword evidence="4" id="KW-1185">Reference proteome</keyword>
<feature type="compositionally biased region" description="Polar residues" evidence="1">
    <location>
        <begin position="773"/>
        <end position="784"/>
    </location>
</feature>
<keyword evidence="2" id="KW-0472">Membrane</keyword>
<feature type="compositionally biased region" description="Polar residues" evidence="1">
    <location>
        <begin position="501"/>
        <end position="512"/>
    </location>
</feature>
<keyword evidence="2" id="KW-1133">Transmembrane helix</keyword>
<evidence type="ECO:0008006" key="5">
    <source>
        <dbReference type="Google" id="ProtNLM"/>
    </source>
</evidence>
<feature type="compositionally biased region" description="Basic and acidic residues" evidence="1">
    <location>
        <begin position="636"/>
        <end position="645"/>
    </location>
</feature>
<feature type="region of interest" description="Disordered" evidence="1">
    <location>
        <begin position="501"/>
        <end position="553"/>
    </location>
</feature>
<dbReference type="Proteomes" id="UP000799539">
    <property type="component" value="Unassembled WGS sequence"/>
</dbReference>
<evidence type="ECO:0000256" key="1">
    <source>
        <dbReference type="SAM" id="MobiDB-lite"/>
    </source>
</evidence>
<feature type="compositionally biased region" description="Basic residues" evidence="1">
    <location>
        <begin position="234"/>
        <end position="248"/>
    </location>
</feature>
<feature type="compositionally biased region" description="Polar residues" evidence="1">
    <location>
        <begin position="743"/>
        <end position="758"/>
    </location>
</feature>
<evidence type="ECO:0000256" key="2">
    <source>
        <dbReference type="SAM" id="Phobius"/>
    </source>
</evidence>
<sequence>MGRDGAAMEARGAPSGPAGPMKSADAAAAAVAAEAAEAVVRASWDGWTTSMETGERQQIELAAMKLVLARPRWRRRTCSPCLIRHRLAASARTCPPACQHFFRAAPAPSSSPPPPLPLTSARRPLFSRRRRRRCAVGDALHLRPKRPVASDSSHLPTRPARARLLSSRRRERSTPAVGRPRCCNLTATIAARLARTLSFESLRRSAVDLHAASPHVASRRPSPFLAGLGPASARYHHHHHHHHHHHLPTRSDLPREVVRSLVSHRVVRCAGDPPPQQHSSTAPDALLPPSHPTESVQQPCTSSDLPRLQHSAVPTDELIHHDMKRAEADKAPAALLPRQDANAVLTGLPTPVLSASIQIFTDPFTTLTYTPPALPSLPTLPSVPGATTFSNVPSIPSTPSSSSPRPYASPNSNSSTSASANLNSSTSTTSIHTTSAVILVGNNTTSTSKTTVNVTTSSTSTLYYATLNGGDVSTITRSRAPFTTTLSGEVFTVPAYPDAQSRLQTSQDSTPPATADVSGAEGAQTYATPATPPTPAPTSTSTNDNRGGGSTTPPAGAIAGGVVGGAAGLAVIVLIAMLFLRWYRRKVQTSHQALSHGSTSGHEDQSRGTPGMAERAGIIPFAAAVPSLFRHQHREMQPAQHERGFARISGRKLPSQWSEGMTSDRPPNMPPQSMPSGAEGGRPLAGSTFYRHSGRLSDGSDGDLSPGNASPESMEREHSRTSGPGTMMMLPGPERHPQVHFGSANNLSQPGQVGSLSASPPVGTASILRRSETPSSILEPNRSSRFTEDM</sequence>
<dbReference type="OrthoDB" id="5421784at2759"/>